<dbReference type="GO" id="GO:0046872">
    <property type="term" value="F:metal ion binding"/>
    <property type="evidence" value="ECO:0007669"/>
    <property type="project" value="InterPro"/>
</dbReference>
<feature type="region of interest" description="Disordered" evidence="8">
    <location>
        <begin position="218"/>
        <end position="265"/>
    </location>
</feature>
<dbReference type="AlphaFoldDB" id="A0AAD5WQ02"/>
<sequence>MRFTTSSAALLAAAASRVAAQDSSTTGELGDAIPVENNPPGAVYKAVFGENPFFTPDTPAGGPVVGEFSAVTAPDGVGVMFKVALENLPTEGGPFSYHVHVDPVPEEGNCTLALAHLDPFIRGEDPVCDPEAPETCQVGDLSGKYGKAGETGSTYQNVFWDEFLSMVEGPGAFFGNRSVVLHFANKTRIACANFELKNPGVDFDGGECSTAVPGAGGNATTTLTGPATGTTAPAVTDSETATADPEQASGTATPTAADDSEETQTPIAVSGAASFPDSISLLTAASISLSVLLSL</sequence>
<evidence type="ECO:0000313" key="10">
    <source>
        <dbReference type="EMBL" id="KAJ2896098.1"/>
    </source>
</evidence>
<comment type="subcellular location">
    <subcellularLocation>
        <location evidence="1">Cell envelope</location>
    </subcellularLocation>
    <subcellularLocation>
        <location evidence="2">Secreted</location>
    </subcellularLocation>
</comment>
<dbReference type="EMBL" id="JAKWBI020000354">
    <property type="protein sequence ID" value="KAJ2896098.1"/>
    <property type="molecule type" value="Genomic_DNA"/>
</dbReference>
<organism evidence="10 11">
    <name type="scientific">Zalerion maritima</name>
    <dbReference type="NCBI Taxonomy" id="339359"/>
    <lineage>
        <taxon>Eukaryota</taxon>
        <taxon>Fungi</taxon>
        <taxon>Dikarya</taxon>
        <taxon>Ascomycota</taxon>
        <taxon>Pezizomycotina</taxon>
        <taxon>Sordariomycetes</taxon>
        <taxon>Lulworthiomycetidae</taxon>
        <taxon>Lulworthiales</taxon>
        <taxon>Lulworthiaceae</taxon>
        <taxon>Zalerion</taxon>
    </lineage>
</organism>
<evidence type="ECO:0000313" key="11">
    <source>
        <dbReference type="Proteomes" id="UP001201980"/>
    </source>
</evidence>
<evidence type="ECO:0000256" key="6">
    <source>
        <dbReference type="ARBA" id="ARBA00022862"/>
    </source>
</evidence>
<dbReference type="InterPro" id="IPR036423">
    <property type="entry name" value="SOD-like_Cu/Zn_dom_sf"/>
</dbReference>
<dbReference type="SUPFAM" id="SSF49329">
    <property type="entry name" value="Cu,Zn superoxide dismutase-like"/>
    <property type="match status" value="1"/>
</dbReference>
<evidence type="ECO:0000256" key="3">
    <source>
        <dbReference type="ARBA" id="ARBA00010457"/>
    </source>
</evidence>
<keyword evidence="9" id="KW-0732">Signal</keyword>
<gene>
    <name evidence="10" type="ORF">MKZ38_005889</name>
</gene>
<feature type="chain" id="PRO_5042205729" description="superoxide dismutase" evidence="9">
    <location>
        <begin position="21"/>
        <end position="295"/>
    </location>
</feature>
<evidence type="ECO:0000256" key="4">
    <source>
        <dbReference type="ARBA" id="ARBA00012682"/>
    </source>
</evidence>
<evidence type="ECO:0000256" key="5">
    <source>
        <dbReference type="ARBA" id="ARBA00022525"/>
    </source>
</evidence>
<evidence type="ECO:0000256" key="2">
    <source>
        <dbReference type="ARBA" id="ARBA00004613"/>
    </source>
</evidence>
<keyword evidence="6" id="KW-0049">Antioxidant</keyword>
<comment type="similarity">
    <text evidence="3">Belongs to the Cu-Zn superoxide dismutase family.</text>
</comment>
<dbReference type="Proteomes" id="UP001201980">
    <property type="component" value="Unassembled WGS sequence"/>
</dbReference>
<protein>
    <recommendedName>
        <fullName evidence="4">superoxide dismutase</fullName>
        <ecNumber evidence="4">1.15.1.1</ecNumber>
    </recommendedName>
</protein>
<dbReference type="FunFam" id="2.60.40.200:FF:000007">
    <property type="entry name" value="Cell surface Cu-only superoxide dismutase 5"/>
    <property type="match status" value="1"/>
</dbReference>
<reference evidence="10" key="1">
    <citation type="submission" date="2022-07" db="EMBL/GenBank/DDBJ databases">
        <title>Draft genome sequence of Zalerion maritima ATCC 34329, a (micro)plastics degrading marine fungus.</title>
        <authorList>
            <person name="Paco A."/>
            <person name="Goncalves M.F.M."/>
            <person name="Rocha-Santos T.A.P."/>
            <person name="Alves A."/>
        </authorList>
    </citation>
    <scope>NUCLEOTIDE SEQUENCE</scope>
    <source>
        <strain evidence="10">ATCC 34329</strain>
    </source>
</reference>
<dbReference type="Gene3D" id="2.60.40.200">
    <property type="entry name" value="Superoxide dismutase, copper/zinc binding domain"/>
    <property type="match status" value="1"/>
</dbReference>
<keyword evidence="11" id="KW-1185">Reference proteome</keyword>
<feature type="signal peptide" evidence="9">
    <location>
        <begin position="1"/>
        <end position="20"/>
    </location>
</feature>
<name>A0AAD5WQ02_9PEZI</name>
<dbReference type="EC" id="1.15.1.1" evidence="4"/>
<evidence type="ECO:0000256" key="9">
    <source>
        <dbReference type="SAM" id="SignalP"/>
    </source>
</evidence>
<dbReference type="GO" id="GO:0005576">
    <property type="term" value="C:extracellular region"/>
    <property type="evidence" value="ECO:0007669"/>
    <property type="project" value="UniProtKB-SubCell"/>
</dbReference>
<comment type="catalytic activity">
    <reaction evidence="7">
        <text>2 superoxide + 2 H(+) = H2O2 + O2</text>
        <dbReference type="Rhea" id="RHEA:20696"/>
        <dbReference type="ChEBI" id="CHEBI:15378"/>
        <dbReference type="ChEBI" id="CHEBI:15379"/>
        <dbReference type="ChEBI" id="CHEBI:16240"/>
        <dbReference type="ChEBI" id="CHEBI:18421"/>
        <dbReference type="EC" id="1.15.1.1"/>
    </reaction>
</comment>
<evidence type="ECO:0000256" key="7">
    <source>
        <dbReference type="ARBA" id="ARBA00049204"/>
    </source>
</evidence>
<feature type="compositionally biased region" description="Low complexity" evidence="8">
    <location>
        <begin position="218"/>
        <end position="236"/>
    </location>
</feature>
<accession>A0AAD5WQ02</accession>
<proteinExistence type="inferred from homology"/>
<dbReference type="GO" id="GO:0004784">
    <property type="term" value="F:superoxide dismutase activity"/>
    <property type="evidence" value="ECO:0007669"/>
    <property type="project" value="UniProtKB-EC"/>
</dbReference>
<evidence type="ECO:0000256" key="1">
    <source>
        <dbReference type="ARBA" id="ARBA00004196"/>
    </source>
</evidence>
<comment type="caution">
    <text evidence="10">The sequence shown here is derived from an EMBL/GenBank/DDBJ whole genome shotgun (WGS) entry which is preliminary data.</text>
</comment>
<evidence type="ECO:0000256" key="8">
    <source>
        <dbReference type="SAM" id="MobiDB-lite"/>
    </source>
</evidence>
<keyword evidence="5" id="KW-0964">Secreted</keyword>